<dbReference type="GO" id="GO:0006511">
    <property type="term" value="P:ubiquitin-dependent protein catabolic process"/>
    <property type="evidence" value="ECO:0007669"/>
    <property type="project" value="TreeGrafter"/>
</dbReference>
<dbReference type="InterPro" id="IPR001841">
    <property type="entry name" value="Znf_RING"/>
</dbReference>
<dbReference type="GO" id="GO:0005730">
    <property type="term" value="C:nucleolus"/>
    <property type="evidence" value="ECO:0007669"/>
    <property type="project" value="TreeGrafter"/>
</dbReference>
<evidence type="ECO:0000256" key="4">
    <source>
        <dbReference type="PROSITE-ProRule" id="PRU00175"/>
    </source>
</evidence>
<sequence>MLRDQAEGGARCTRRVEILLTLLADNDETSAMFLKTVKRRIHYLLVAQDSHTLASKNWVFKEASNVNALQEGGTFKHTLWKRVQVAVTPLLARLVSVLDRDCNLDLLLDCKSGESVKKLWLDMFGDESLLEIPYARPNYGTESQTVLVHSHIQTGHGVGCAMPFSWRVREHLEEVWTQVQHRDDHSQQKFEEIFRKTALGQLISRTDRKTHKELFQRYLQDFVSMAMKVTSEDELQVLDVLAAVACVEQLEPQWQSDAQHLAWLRQVKSLQVPLQLICAQLVPEHWGQRSRAVIGCVRNGWNRIFVLSLFVEHLLLGVESVDEKLTALLLDHTLRLGRVLERNSDLKLETSFVAVVEVLKSCKDRASRCVFEYELGPCPVCYGVPQEPLVLPCGDVFCLRCGRQWLVSGQMFCPNVLIKFSKQCHSFFIELVSSVCFRGNCPPSQGVIHHLLSYLMVEAEPVPLIRGRSQILTKALSPFHESVDRSPVVRSVVLKLLLKYSFSNVREYLQQHLSSVEQSIIVEEGDKCNLYALYINCLEDSLFERMQCHTASERRSFLQVEREFLNYFLSCDPTSVRTVTVKQLQQVARVRLCLDVAAELLTQGLLDTLAEPQAGASCFLDSVRNLCVCAGNDWYRVYLIRLLCSRRAWSSSRTF</sequence>
<dbReference type="GO" id="GO:0016020">
    <property type="term" value="C:membrane"/>
    <property type="evidence" value="ECO:0007669"/>
    <property type="project" value="TreeGrafter"/>
</dbReference>
<evidence type="ECO:0000313" key="6">
    <source>
        <dbReference type="EMBL" id="KAG5853540.1"/>
    </source>
</evidence>
<evidence type="ECO:0000256" key="2">
    <source>
        <dbReference type="ARBA" id="ARBA00022771"/>
    </source>
</evidence>
<reference evidence="6" key="1">
    <citation type="submission" date="2021-01" db="EMBL/GenBank/DDBJ databases">
        <title>A chromosome-scale assembly of European eel, Anguilla anguilla.</title>
        <authorList>
            <person name="Henkel C."/>
            <person name="Jong-Raadsen S.A."/>
            <person name="Dufour S."/>
            <person name="Weltzien F.-A."/>
            <person name="Palstra A.P."/>
            <person name="Pelster B."/>
            <person name="Spaink H.P."/>
            <person name="Van Den Thillart G.E."/>
            <person name="Jansen H."/>
            <person name="Zahm M."/>
            <person name="Klopp C."/>
            <person name="Cedric C."/>
            <person name="Louis A."/>
            <person name="Berthelot C."/>
            <person name="Parey E."/>
            <person name="Roest Crollius H."/>
            <person name="Montfort J."/>
            <person name="Robinson-Rechavi M."/>
            <person name="Bucao C."/>
            <person name="Bouchez O."/>
            <person name="Gislard M."/>
            <person name="Lluch J."/>
            <person name="Milhes M."/>
            <person name="Lampietro C."/>
            <person name="Lopez Roques C."/>
            <person name="Donnadieu C."/>
            <person name="Braasch I."/>
            <person name="Desvignes T."/>
            <person name="Postlethwait J."/>
            <person name="Bobe J."/>
            <person name="Guiguen Y."/>
            <person name="Dirks R."/>
        </authorList>
    </citation>
    <scope>NUCLEOTIDE SEQUENCE</scope>
    <source>
        <strain evidence="6">Tag_6206</strain>
        <tissue evidence="6">Liver</tissue>
    </source>
</reference>
<keyword evidence="1" id="KW-0479">Metal-binding</keyword>
<evidence type="ECO:0000259" key="5">
    <source>
        <dbReference type="PROSITE" id="PS50089"/>
    </source>
</evidence>
<proteinExistence type="predicted"/>
<dbReference type="GO" id="GO:0004842">
    <property type="term" value="F:ubiquitin-protein transferase activity"/>
    <property type="evidence" value="ECO:0007669"/>
    <property type="project" value="InterPro"/>
</dbReference>
<dbReference type="GO" id="GO:0005829">
    <property type="term" value="C:cytosol"/>
    <property type="evidence" value="ECO:0007669"/>
    <property type="project" value="TreeGrafter"/>
</dbReference>
<keyword evidence="7" id="KW-1185">Reference proteome</keyword>
<evidence type="ECO:0000256" key="3">
    <source>
        <dbReference type="ARBA" id="ARBA00022833"/>
    </source>
</evidence>
<dbReference type="GO" id="GO:0016887">
    <property type="term" value="F:ATP hydrolysis activity"/>
    <property type="evidence" value="ECO:0007669"/>
    <property type="project" value="InterPro"/>
</dbReference>
<organism evidence="6 7">
    <name type="scientific">Anguilla anguilla</name>
    <name type="common">European freshwater eel</name>
    <name type="synonym">Muraena anguilla</name>
    <dbReference type="NCBI Taxonomy" id="7936"/>
    <lineage>
        <taxon>Eukaryota</taxon>
        <taxon>Metazoa</taxon>
        <taxon>Chordata</taxon>
        <taxon>Craniata</taxon>
        <taxon>Vertebrata</taxon>
        <taxon>Euteleostomi</taxon>
        <taxon>Actinopterygii</taxon>
        <taxon>Neopterygii</taxon>
        <taxon>Teleostei</taxon>
        <taxon>Anguilliformes</taxon>
        <taxon>Anguillidae</taxon>
        <taxon>Anguilla</taxon>
    </lineage>
</organism>
<dbReference type="Pfam" id="PF00097">
    <property type="entry name" value="zf-C3HC4"/>
    <property type="match status" value="1"/>
</dbReference>
<keyword evidence="3" id="KW-0862">Zinc</keyword>
<evidence type="ECO:0000256" key="1">
    <source>
        <dbReference type="ARBA" id="ARBA00022723"/>
    </source>
</evidence>
<gene>
    <name evidence="6" type="ORF">ANANG_G00027070</name>
</gene>
<feature type="domain" description="RING-type" evidence="5">
    <location>
        <begin position="378"/>
        <end position="414"/>
    </location>
</feature>
<name>A0A9D3MUF5_ANGAN</name>
<dbReference type="GO" id="GO:0002040">
    <property type="term" value="P:sprouting angiogenesis"/>
    <property type="evidence" value="ECO:0007669"/>
    <property type="project" value="TreeGrafter"/>
</dbReference>
<dbReference type="PROSITE" id="PS50089">
    <property type="entry name" value="ZF_RING_2"/>
    <property type="match status" value="1"/>
</dbReference>
<dbReference type="InterPro" id="IPR013083">
    <property type="entry name" value="Znf_RING/FYVE/PHD"/>
</dbReference>
<dbReference type="InterPro" id="IPR018957">
    <property type="entry name" value="Znf_C3HC4_RING-type"/>
</dbReference>
<dbReference type="SUPFAM" id="SSF57850">
    <property type="entry name" value="RING/U-box"/>
    <property type="match status" value="1"/>
</dbReference>
<dbReference type="InterPro" id="IPR031248">
    <property type="entry name" value="RNF213"/>
</dbReference>
<dbReference type="PANTHER" id="PTHR22605">
    <property type="entry name" value="RZ-TYPE DOMAIN-CONTAINING PROTEIN"/>
    <property type="match status" value="1"/>
</dbReference>
<dbReference type="Gene3D" id="3.30.40.10">
    <property type="entry name" value="Zinc/RING finger domain, C3HC4 (zinc finger)"/>
    <property type="match status" value="1"/>
</dbReference>
<dbReference type="EMBL" id="JAFIRN010000002">
    <property type="protein sequence ID" value="KAG5853540.1"/>
    <property type="molecule type" value="Genomic_DNA"/>
</dbReference>
<dbReference type="GO" id="GO:2000051">
    <property type="term" value="P:negative regulation of non-canonical Wnt signaling pathway"/>
    <property type="evidence" value="ECO:0007669"/>
    <property type="project" value="TreeGrafter"/>
</dbReference>
<evidence type="ECO:0000313" key="7">
    <source>
        <dbReference type="Proteomes" id="UP001044222"/>
    </source>
</evidence>
<keyword evidence="2 4" id="KW-0863">Zinc-finger</keyword>
<dbReference type="AlphaFoldDB" id="A0A9D3MUF5"/>
<dbReference type="PANTHER" id="PTHR22605:SF18">
    <property type="entry name" value="E3 UBIQUITIN-PROTEIN LIGASE RNF213-ALPHA"/>
    <property type="match status" value="1"/>
</dbReference>
<dbReference type="GO" id="GO:0008270">
    <property type="term" value="F:zinc ion binding"/>
    <property type="evidence" value="ECO:0007669"/>
    <property type="project" value="UniProtKB-KW"/>
</dbReference>
<protein>
    <recommendedName>
        <fullName evidence="5">RING-type domain-containing protein</fullName>
    </recommendedName>
</protein>
<accession>A0A9D3MUF5</accession>
<dbReference type="Proteomes" id="UP001044222">
    <property type="component" value="Unassembled WGS sequence"/>
</dbReference>
<comment type="caution">
    <text evidence="6">The sequence shown here is derived from an EMBL/GenBank/DDBJ whole genome shotgun (WGS) entry which is preliminary data.</text>
</comment>